<evidence type="ECO:0000256" key="4">
    <source>
        <dbReference type="SAM" id="Phobius"/>
    </source>
</evidence>
<keyword evidence="4" id="KW-1133">Transmembrane helix</keyword>
<evidence type="ECO:0000256" key="1">
    <source>
        <dbReference type="ARBA" id="ARBA00022741"/>
    </source>
</evidence>
<dbReference type="InterPro" id="IPR006597">
    <property type="entry name" value="Sel1-like"/>
</dbReference>
<dbReference type="Gene3D" id="1.10.510.10">
    <property type="entry name" value="Transferase(Phosphotransferase) domain 1"/>
    <property type="match status" value="1"/>
</dbReference>
<feature type="domain" description="Protein kinase" evidence="5">
    <location>
        <begin position="272"/>
        <end position="556"/>
    </location>
</feature>
<dbReference type="Gene3D" id="1.25.40.10">
    <property type="entry name" value="Tetratricopeptide repeat domain"/>
    <property type="match status" value="1"/>
</dbReference>
<evidence type="ECO:0000256" key="3">
    <source>
        <dbReference type="SAM" id="Coils"/>
    </source>
</evidence>
<dbReference type="PANTHER" id="PTHR44329:SF298">
    <property type="entry name" value="MIXED LINEAGE KINASE DOMAIN-LIKE PROTEIN"/>
    <property type="match status" value="1"/>
</dbReference>
<dbReference type="SUPFAM" id="SSF81901">
    <property type="entry name" value="HCP-like"/>
    <property type="match status" value="1"/>
</dbReference>
<keyword evidence="1" id="KW-0547">Nucleotide-binding</keyword>
<comment type="caution">
    <text evidence="6">The sequence shown here is derived from an EMBL/GenBank/DDBJ whole genome shotgun (WGS) entry which is preliminary data.</text>
</comment>
<feature type="coiled-coil region" evidence="3">
    <location>
        <begin position="177"/>
        <end position="253"/>
    </location>
</feature>
<keyword evidence="4" id="KW-0472">Membrane</keyword>
<evidence type="ECO:0000313" key="6">
    <source>
        <dbReference type="EMBL" id="CAI2169469.1"/>
    </source>
</evidence>
<proteinExistence type="predicted"/>
<dbReference type="CDD" id="cd21037">
    <property type="entry name" value="MLKL_NTD"/>
    <property type="match status" value="1"/>
</dbReference>
<dbReference type="PROSITE" id="PS00109">
    <property type="entry name" value="PROTEIN_KINASE_TYR"/>
    <property type="match status" value="1"/>
</dbReference>
<dbReference type="GO" id="GO:0097527">
    <property type="term" value="P:necroptotic signaling pathway"/>
    <property type="evidence" value="ECO:0007669"/>
    <property type="project" value="TreeGrafter"/>
</dbReference>
<dbReference type="InterPro" id="IPR020635">
    <property type="entry name" value="Tyr_kinase_cat_dom"/>
</dbReference>
<dbReference type="Proteomes" id="UP001153678">
    <property type="component" value="Unassembled WGS sequence"/>
</dbReference>
<dbReference type="InterPro" id="IPR011009">
    <property type="entry name" value="Kinase-like_dom_sf"/>
</dbReference>
<dbReference type="Pfam" id="PF08238">
    <property type="entry name" value="Sel1"/>
    <property type="match status" value="2"/>
</dbReference>
<evidence type="ECO:0000259" key="5">
    <source>
        <dbReference type="PROSITE" id="PS50011"/>
    </source>
</evidence>
<name>A0A9W4SHB9_9GLOM</name>
<accession>A0A9W4SHB9</accession>
<organism evidence="6 7">
    <name type="scientific">Funneliformis geosporum</name>
    <dbReference type="NCBI Taxonomy" id="1117311"/>
    <lineage>
        <taxon>Eukaryota</taxon>
        <taxon>Fungi</taxon>
        <taxon>Fungi incertae sedis</taxon>
        <taxon>Mucoromycota</taxon>
        <taxon>Glomeromycotina</taxon>
        <taxon>Glomeromycetes</taxon>
        <taxon>Glomerales</taxon>
        <taxon>Glomeraceae</taxon>
        <taxon>Funneliformis</taxon>
    </lineage>
</organism>
<keyword evidence="3" id="KW-0175">Coiled coil</keyword>
<dbReference type="InterPro" id="IPR008266">
    <property type="entry name" value="Tyr_kinase_AS"/>
</dbReference>
<keyword evidence="2" id="KW-0067">ATP-binding</keyword>
<dbReference type="Gene3D" id="1.20.1480.30">
    <property type="entry name" value="Designed four-helix bundle protein"/>
    <property type="match status" value="1"/>
</dbReference>
<dbReference type="AlphaFoldDB" id="A0A9W4SHB9"/>
<dbReference type="InterPro" id="IPR000719">
    <property type="entry name" value="Prot_kinase_dom"/>
</dbReference>
<dbReference type="InterPro" id="IPR011990">
    <property type="entry name" value="TPR-like_helical_dom_sf"/>
</dbReference>
<reference evidence="6" key="1">
    <citation type="submission" date="2022-08" db="EMBL/GenBank/DDBJ databases">
        <authorList>
            <person name="Kallberg Y."/>
            <person name="Tangrot J."/>
            <person name="Rosling A."/>
        </authorList>
    </citation>
    <scope>NUCLEOTIDE SEQUENCE</scope>
    <source>
        <strain evidence="6">Wild A</strain>
    </source>
</reference>
<keyword evidence="4" id="KW-0812">Transmembrane</keyword>
<evidence type="ECO:0000313" key="7">
    <source>
        <dbReference type="Proteomes" id="UP001153678"/>
    </source>
</evidence>
<dbReference type="GO" id="GO:0004713">
    <property type="term" value="F:protein tyrosine kinase activity"/>
    <property type="evidence" value="ECO:0007669"/>
    <property type="project" value="InterPro"/>
</dbReference>
<keyword evidence="7" id="KW-1185">Reference proteome</keyword>
<dbReference type="Pfam" id="PF07714">
    <property type="entry name" value="PK_Tyr_Ser-Thr"/>
    <property type="match status" value="1"/>
</dbReference>
<evidence type="ECO:0000256" key="2">
    <source>
        <dbReference type="ARBA" id="ARBA00022840"/>
    </source>
</evidence>
<dbReference type="InterPro" id="IPR036537">
    <property type="entry name" value="Adaptor_Cbl_N_dom_sf"/>
</dbReference>
<dbReference type="InterPro" id="IPR051681">
    <property type="entry name" value="Ser/Thr_Kinases-Pseudokinases"/>
</dbReference>
<dbReference type="InterPro" id="IPR059179">
    <property type="entry name" value="MLKL-like_MCAfunc"/>
</dbReference>
<gene>
    <name evidence="6" type="ORF">FWILDA_LOCUS4095</name>
</gene>
<dbReference type="SMART" id="SM00219">
    <property type="entry name" value="TyrKc"/>
    <property type="match status" value="1"/>
</dbReference>
<dbReference type="GO" id="GO:0005524">
    <property type="term" value="F:ATP binding"/>
    <property type="evidence" value="ECO:0007669"/>
    <property type="project" value="UniProtKB-KW"/>
</dbReference>
<dbReference type="InterPro" id="IPR001245">
    <property type="entry name" value="Ser-Thr/Tyr_kinase_cat_dom"/>
</dbReference>
<sequence>MSKENEPKKSKKEYIFEKLDDISDITEPLVNTTGKLIAATTSAFEITVPVIVPITKFVPLISEIGSVLNEIIEIVQTAEHNKRICDALLQRVYAVELAVLDLKVRRNVNQEYFNTNNYLGLQSLANIISQIKKFTAEISQMKTMIKYLKGKSIEKTFKELCSEFDSCVSLLSFSIVAKDKINEAEQLKADQEELNKYLEEMGIEIKKVGTNVKTIEIDVKRVGNDVEQVGNDVKEIETDVKELVTEIKQIKQNTENYPDMVLKITAMHNTMEKLTKQTDQSKINKIFQFHNLTFEDYVQGDDRRDDGQVTKWMCDRHQEFAFKVIGDDENDKNSVQNQVTILKEFQDWQNIIKFYGLTNDGSKTYLVTEWAEFGNLREYYTSFRQRFELLKLKLCLDIARGLNFLRTVDIVHRDVRAENIFITVNEVAKLGNFKLSRPLTGPTKKQNQNLERVRYCAPELLERVQNFKYNHKCEVYSFGILLWEIAETRIPYAKYDIMSITDLILKKKYREPFSENNGMSEKFKELVNKAVNPDPDFRPKLSKMVNILGECNKEYVRLSLSDVSSSNFSQSKPKLPTPKRTFSIDNDYEFAIKDENLQDFESFNYMTLAEAEKQHKMVDKNGSPAGDLKNAYKCFEAFARRKQIKAKYYKAYYISKGYDDLDLSTKDKEIMIAGLFKEVANDEANEFPEAKLRYGDCLYHGKGVDQNLTEALKYFEKAAEDGLRVAMYNVGNLYYNGCNEISDYSYYAIVNKYPTLGRIIEAVETHGLENWVSQCITFLVDKTMEENCPIFVGMAQAVMKIIDKIQRGVTFMRGIGEYHESFINFLIVLMSISTLATCWLTANLAGLTI</sequence>
<dbReference type="Gene3D" id="1.20.930.20">
    <property type="entry name" value="Adaptor protein Cbl, N-terminal domain"/>
    <property type="match status" value="1"/>
</dbReference>
<dbReference type="SUPFAM" id="SSF56112">
    <property type="entry name" value="Protein kinase-like (PK-like)"/>
    <property type="match status" value="1"/>
</dbReference>
<dbReference type="SMART" id="SM00671">
    <property type="entry name" value="SEL1"/>
    <property type="match status" value="1"/>
</dbReference>
<dbReference type="GO" id="GO:0007166">
    <property type="term" value="P:cell surface receptor signaling pathway"/>
    <property type="evidence" value="ECO:0007669"/>
    <property type="project" value="InterPro"/>
</dbReference>
<protein>
    <submittedName>
        <fullName evidence="6">11303_t:CDS:1</fullName>
    </submittedName>
</protein>
<dbReference type="OrthoDB" id="2339262at2759"/>
<dbReference type="PROSITE" id="PS50011">
    <property type="entry name" value="PROTEIN_KINASE_DOM"/>
    <property type="match status" value="1"/>
</dbReference>
<dbReference type="EMBL" id="CAMKVN010000589">
    <property type="protein sequence ID" value="CAI2169469.1"/>
    <property type="molecule type" value="Genomic_DNA"/>
</dbReference>
<feature type="transmembrane region" description="Helical" evidence="4">
    <location>
        <begin position="822"/>
        <end position="842"/>
    </location>
</feature>
<dbReference type="PANTHER" id="PTHR44329">
    <property type="entry name" value="SERINE/THREONINE-PROTEIN KINASE TNNI3K-RELATED"/>
    <property type="match status" value="1"/>
</dbReference>